<sequence>MKPEKIPDETWFAAVLADECDPTDVAAFKAWLAEDPERVMSFGAYEQLWQRLAPPQAPPFDVVDGWCRLAAQLHLGSDVPEAWTLYLEDGLSAEERARIDQWRAQHKNNEAAFAAFSALWQATGPKSGPAFDVQQGWDTLAAELALPAGKQTAAPTQSEPRVEEDNVVPFPGFRMLISGAAGMAAVVLVGILIFFAAPPPSESKTVKAGPDKQILITLTDGTEVQLNAGSRLVFHDPLPRDDRAVTLFGQAYFKVEHDADSPFRIHTEEATVTVLGTRFEVWTRDRRTRVVVRDGSVALEDRSGKGRVVLTENQMSVVTAGKAPLEPREANAEAAISWRQGRIVFERVALADAVRDLGLAFDSAIVLDDPALGERTLSGSFPTDNLETVLEEIGLALNLAYTERDGVYHIHAR</sequence>
<dbReference type="RefSeq" id="WP_207863504.1">
    <property type="nucleotide sequence ID" value="NZ_JAFREP010000058.1"/>
</dbReference>
<evidence type="ECO:0000256" key="1">
    <source>
        <dbReference type="SAM" id="Phobius"/>
    </source>
</evidence>
<dbReference type="Gene3D" id="3.55.50.30">
    <property type="match status" value="1"/>
</dbReference>
<dbReference type="PANTHER" id="PTHR30273">
    <property type="entry name" value="PERIPLASMIC SIGNAL SENSOR AND SIGMA FACTOR ACTIVATOR FECR-RELATED"/>
    <property type="match status" value="1"/>
</dbReference>
<evidence type="ECO:0000313" key="4">
    <source>
        <dbReference type="EMBL" id="MBO1323351.1"/>
    </source>
</evidence>
<keyword evidence="1" id="KW-1133">Transmembrane helix</keyword>
<organism evidence="4 5">
    <name type="scientific">Acanthopleuribacter pedis</name>
    <dbReference type="NCBI Taxonomy" id="442870"/>
    <lineage>
        <taxon>Bacteria</taxon>
        <taxon>Pseudomonadati</taxon>
        <taxon>Acidobacteriota</taxon>
        <taxon>Holophagae</taxon>
        <taxon>Acanthopleuribacterales</taxon>
        <taxon>Acanthopleuribacteraceae</taxon>
        <taxon>Acanthopleuribacter</taxon>
    </lineage>
</organism>
<dbReference type="AlphaFoldDB" id="A0A8J7QLI0"/>
<dbReference type="Pfam" id="PF04773">
    <property type="entry name" value="FecR"/>
    <property type="match status" value="1"/>
</dbReference>
<feature type="domain" description="FecR protein" evidence="2">
    <location>
        <begin position="205"/>
        <end position="297"/>
    </location>
</feature>
<dbReference type="GO" id="GO:0016989">
    <property type="term" value="F:sigma factor antagonist activity"/>
    <property type="evidence" value="ECO:0007669"/>
    <property type="project" value="TreeGrafter"/>
</dbReference>
<dbReference type="InterPro" id="IPR032508">
    <property type="entry name" value="FecR_C"/>
</dbReference>
<keyword evidence="5" id="KW-1185">Reference proteome</keyword>
<accession>A0A8J7QLI0</accession>
<name>A0A8J7QLI0_9BACT</name>
<dbReference type="EMBL" id="JAFREP010000058">
    <property type="protein sequence ID" value="MBO1323351.1"/>
    <property type="molecule type" value="Genomic_DNA"/>
</dbReference>
<comment type="caution">
    <text evidence="4">The sequence shown here is derived from an EMBL/GenBank/DDBJ whole genome shotgun (WGS) entry which is preliminary data.</text>
</comment>
<protein>
    <submittedName>
        <fullName evidence="4">FecR domain-containing protein</fullName>
    </submittedName>
</protein>
<dbReference type="InterPro" id="IPR006860">
    <property type="entry name" value="FecR"/>
</dbReference>
<dbReference type="Proteomes" id="UP000664417">
    <property type="component" value="Unassembled WGS sequence"/>
</dbReference>
<proteinExistence type="predicted"/>
<feature type="transmembrane region" description="Helical" evidence="1">
    <location>
        <begin position="175"/>
        <end position="197"/>
    </location>
</feature>
<reference evidence="4" key="1">
    <citation type="submission" date="2021-03" db="EMBL/GenBank/DDBJ databases">
        <authorList>
            <person name="Wang G."/>
        </authorList>
    </citation>
    <scope>NUCLEOTIDE SEQUENCE</scope>
    <source>
        <strain evidence="4">KCTC 12899</strain>
    </source>
</reference>
<keyword evidence="1" id="KW-0812">Transmembrane</keyword>
<evidence type="ECO:0000313" key="5">
    <source>
        <dbReference type="Proteomes" id="UP000664417"/>
    </source>
</evidence>
<feature type="domain" description="Protein FecR C-terminal" evidence="3">
    <location>
        <begin position="342"/>
        <end position="405"/>
    </location>
</feature>
<gene>
    <name evidence="4" type="ORF">J3U88_33100</name>
</gene>
<dbReference type="InterPro" id="IPR012373">
    <property type="entry name" value="Ferrdict_sens_TM"/>
</dbReference>
<dbReference type="Pfam" id="PF16344">
    <property type="entry name" value="FecR_C"/>
    <property type="match status" value="1"/>
</dbReference>
<evidence type="ECO:0000259" key="3">
    <source>
        <dbReference type="Pfam" id="PF16344"/>
    </source>
</evidence>
<dbReference type="PANTHER" id="PTHR30273:SF2">
    <property type="entry name" value="PROTEIN FECR"/>
    <property type="match status" value="1"/>
</dbReference>
<evidence type="ECO:0000259" key="2">
    <source>
        <dbReference type="Pfam" id="PF04773"/>
    </source>
</evidence>
<keyword evidence="1" id="KW-0472">Membrane</keyword>
<dbReference type="Gene3D" id="2.60.120.1440">
    <property type="match status" value="1"/>
</dbReference>